<evidence type="ECO:0000313" key="2">
    <source>
        <dbReference type="Proteomes" id="UP000254437"/>
    </source>
</evidence>
<organism evidence="1 2">
    <name type="scientific">Moraxella lacunata</name>
    <dbReference type="NCBI Taxonomy" id="477"/>
    <lineage>
        <taxon>Bacteria</taxon>
        <taxon>Pseudomonadati</taxon>
        <taxon>Pseudomonadota</taxon>
        <taxon>Gammaproteobacteria</taxon>
        <taxon>Moraxellales</taxon>
        <taxon>Moraxellaceae</taxon>
        <taxon>Moraxella</taxon>
    </lineage>
</organism>
<dbReference type="EMBL" id="UGQU01000004">
    <property type="protein sequence ID" value="STZ64229.1"/>
    <property type="molecule type" value="Genomic_DNA"/>
</dbReference>
<reference evidence="1 2" key="1">
    <citation type="submission" date="2018-06" db="EMBL/GenBank/DDBJ databases">
        <authorList>
            <consortium name="Pathogen Informatics"/>
            <person name="Doyle S."/>
        </authorList>
    </citation>
    <scope>NUCLEOTIDE SEQUENCE [LARGE SCALE GENOMIC DNA]</scope>
    <source>
        <strain evidence="1 2">NCTC10359</strain>
    </source>
</reference>
<dbReference type="AlphaFoldDB" id="A0A378TTR6"/>
<proteinExistence type="predicted"/>
<dbReference type="Proteomes" id="UP000254437">
    <property type="component" value="Unassembled WGS sequence"/>
</dbReference>
<gene>
    <name evidence="1" type="ORF">NCTC10359_02679</name>
</gene>
<sequence length="56" mass="6326">MKKNYGSGLKKYAELDFPFALSLPAGRKTVRFPKLTTNGFLCSILFKPEPKLFFAP</sequence>
<evidence type="ECO:0000313" key="1">
    <source>
        <dbReference type="EMBL" id="STZ64229.1"/>
    </source>
</evidence>
<protein>
    <submittedName>
        <fullName evidence="1">Uncharacterized protein</fullName>
    </submittedName>
</protein>
<name>A0A378TTR6_MORLA</name>
<accession>A0A378TTR6</accession>